<evidence type="ECO:0000313" key="2">
    <source>
        <dbReference type="EMBL" id="QBD81347.1"/>
    </source>
</evidence>
<dbReference type="PANTHER" id="PTHR36558">
    <property type="entry name" value="GLR1098 PROTEIN"/>
    <property type="match status" value="1"/>
</dbReference>
<dbReference type="SUPFAM" id="SSF52980">
    <property type="entry name" value="Restriction endonuclease-like"/>
    <property type="match status" value="1"/>
</dbReference>
<sequence>MDVSETLQYSTKPCIMLIGFCVLKRWEKMFQGDQEQELPPHHGEQMSVEAFEELAKQATAVRYEYINGRAYAMSGGTANHSRLTGKMYRLLEEQLASGPCHAFFDMYVLIAQERSVLPDVVVTCDVADYRNNATLIRSPHLIVEALSPATERIDRTEKFEAYKSLPSLQEYVLIHQKQYKVEAYRKVNGWQPQYYGPGEEIELMSLDLTVSLDELYTASYSHCIAI</sequence>
<dbReference type="AlphaFoldDB" id="A0A4P6JZT0"/>
<organism evidence="2 3">
    <name type="scientific">Ktedonosporobacter rubrisoli</name>
    <dbReference type="NCBI Taxonomy" id="2509675"/>
    <lineage>
        <taxon>Bacteria</taxon>
        <taxon>Bacillati</taxon>
        <taxon>Chloroflexota</taxon>
        <taxon>Ktedonobacteria</taxon>
        <taxon>Ktedonobacterales</taxon>
        <taxon>Ktedonosporobacteraceae</taxon>
        <taxon>Ktedonosporobacter</taxon>
    </lineage>
</organism>
<dbReference type="Proteomes" id="UP000290365">
    <property type="component" value="Chromosome"/>
</dbReference>
<gene>
    <name evidence="2" type="ORF">EPA93_37385</name>
</gene>
<dbReference type="InterPro" id="IPR008538">
    <property type="entry name" value="Uma2"/>
</dbReference>
<dbReference type="GO" id="GO:0004519">
    <property type="term" value="F:endonuclease activity"/>
    <property type="evidence" value="ECO:0007669"/>
    <property type="project" value="UniProtKB-KW"/>
</dbReference>
<keyword evidence="2" id="KW-0378">Hydrolase</keyword>
<accession>A0A4P6JZT0</accession>
<dbReference type="OrthoDB" id="160492at2"/>
<dbReference type="InterPro" id="IPR012296">
    <property type="entry name" value="Nuclease_put_TT1808"/>
</dbReference>
<name>A0A4P6JZT0_KTERU</name>
<proteinExistence type="predicted"/>
<reference evidence="2 3" key="1">
    <citation type="submission" date="2019-01" db="EMBL/GenBank/DDBJ databases">
        <title>Ktedonosporobacter rubrisoli SCAWS-G2.</title>
        <authorList>
            <person name="Huang Y."/>
            <person name="Yan B."/>
        </authorList>
    </citation>
    <scope>NUCLEOTIDE SEQUENCE [LARGE SCALE GENOMIC DNA]</scope>
    <source>
        <strain evidence="2 3">SCAWS-G2</strain>
    </source>
</reference>
<protein>
    <submittedName>
        <fullName evidence="2">Uma2 family endonuclease</fullName>
    </submittedName>
</protein>
<keyword evidence="2" id="KW-0255">Endonuclease</keyword>
<dbReference type="PANTHER" id="PTHR36558:SF1">
    <property type="entry name" value="RESTRICTION ENDONUCLEASE DOMAIN-CONTAINING PROTEIN-RELATED"/>
    <property type="match status" value="1"/>
</dbReference>
<dbReference type="EMBL" id="CP035758">
    <property type="protein sequence ID" value="QBD81347.1"/>
    <property type="molecule type" value="Genomic_DNA"/>
</dbReference>
<feature type="domain" description="Putative restriction endonuclease" evidence="1">
    <location>
        <begin position="48"/>
        <end position="206"/>
    </location>
</feature>
<keyword evidence="3" id="KW-1185">Reference proteome</keyword>
<dbReference type="CDD" id="cd06260">
    <property type="entry name" value="DUF820-like"/>
    <property type="match status" value="1"/>
</dbReference>
<dbReference type="Gene3D" id="3.90.1570.10">
    <property type="entry name" value="tt1808, chain A"/>
    <property type="match status" value="1"/>
</dbReference>
<evidence type="ECO:0000259" key="1">
    <source>
        <dbReference type="Pfam" id="PF05685"/>
    </source>
</evidence>
<dbReference type="KEGG" id="kbs:EPA93_37385"/>
<dbReference type="Pfam" id="PF05685">
    <property type="entry name" value="Uma2"/>
    <property type="match status" value="1"/>
</dbReference>
<evidence type="ECO:0000313" key="3">
    <source>
        <dbReference type="Proteomes" id="UP000290365"/>
    </source>
</evidence>
<keyword evidence="2" id="KW-0540">Nuclease</keyword>
<dbReference type="InterPro" id="IPR011335">
    <property type="entry name" value="Restrct_endonuc-II-like"/>
</dbReference>